<organism evidence="1 2">
    <name type="scientific">Dendrobium catenatum</name>
    <dbReference type="NCBI Taxonomy" id="906689"/>
    <lineage>
        <taxon>Eukaryota</taxon>
        <taxon>Viridiplantae</taxon>
        <taxon>Streptophyta</taxon>
        <taxon>Embryophyta</taxon>
        <taxon>Tracheophyta</taxon>
        <taxon>Spermatophyta</taxon>
        <taxon>Magnoliopsida</taxon>
        <taxon>Liliopsida</taxon>
        <taxon>Asparagales</taxon>
        <taxon>Orchidaceae</taxon>
        <taxon>Epidendroideae</taxon>
        <taxon>Malaxideae</taxon>
        <taxon>Dendrobiinae</taxon>
        <taxon>Dendrobium</taxon>
    </lineage>
</organism>
<evidence type="ECO:0008006" key="3">
    <source>
        <dbReference type="Google" id="ProtNLM"/>
    </source>
</evidence>
<dbReference type="AlphaFoldDB" id="A0A2I0X9V3"/>
<reference evidence="1 2" key="2">
    <citation type="journal article" date="2017" name="Nature">
        <title>The Apostasia genome and the evolution of orchids.</title>
        <authorList>
            <person name="Zhang G.Q."/>
            <person name="Liu K.W."/>
            <person name="Li Z."/>
            <person name="Lohaus R."/>
            <person name="Hsiao Y.Y."/>
            <person name="Niu S.C."/>
            <person name="Wang J.Y."/>
            <person name="Lin Y.C."/>
            <person name="Xu Q."/>
            <person name="Chen L.J."/>
            <person name="Yoshida K."/>
            <person name="Fujiwara S."/>
            <person name="Wang Z.W."/>
            <person name="Zhang Y.Q."/>
            <person name="Mitsuda N."/>
            <person name="Wang M."/>
            <person name="Liu G.H."/>
            <person name="Pecoraro L."/>
            <person name="Huang H.X."/>
            <person name="Xiao X.J."/>
            <person name="Lin M."/>
            <person name="Wu X.Y."/>
            <person name="Wu W.L."/>
            <person name="Chen Y.Y."/>
            <person name="Chang S.B."/>
            <person name="Sakamoto S."/>
            <person name="Ohme-Takagi M."/>
            <person name="Yagi M."/>
            <person name="Zeng S.J."/>
            <person name="Shen C.Y."/>
            <person name="Yeh C.M."/>
            <person name="Luo Y.B."/>
            <person name="Tsai W.C."/>
            <person name="Van de Peer Y."/>
            <person name="Liu Z.J."/>
        </authorList>
    </citation>
    <scope>NUCLEOTIDE SEQUENCE [LARGE SCALE GENOMIC DNA]</scope>
    <source>
        <tissue evidence="1">The whole plant</tissue>
    </source>
</reference>
<dbReference type="Proteomes" id="UP000233837">
    <property type="component" value="Unassembled WGS sequence"/>
</dbReference>
<proteinExistence type="predicted"/>
<evidence type="ECO:0000313" key="1">
    <source>
        <dbReference type="EMBL" id="PKU84685.1"/>
    </source>
</evidence>
<reference evidence="1 2" key="1">
    <citation type="journal article" date="2016" name="Sci. Rep.">
        <title>The Dendrobium catenatum Lindl. genome sequence provides insights into polysaccharide synthase, floral development and adaptive evolution.</title>
        <authorList>
            <person name="Zhang G.Q."/>
            <person name="Xu Q."/>
            <person name="Bian C."/>
            <person name="Tsai W.C."/>
            <person name="Yeh C.M."/>
            <person name="Liu K.W."/>
            <person name="Yoshida K."/>
            <person name="Zhang L.S."/>
            <person name="Chang S.B."/>
            <person name="Chen F."/>
            <person name="Shi Y."/>
            <person name="Su Y.Y."/>
            <person name="Zhang Y.Q."/>
            <person name="Chen L.J."/>
            <person name="Yin Y."/>
            <person name="Lin M."/>
            <person name="Huang H."/>
            <person name="Deng H."/>
            <person name="Wang Z.W."/>
            <person name="Zhu S.L."/>
            <person name="Zhao X."/>
            <person name="Deng C."/>
            <person name="Niu S.C."/>
            <person name="Huang J."/>
            <person name="Wang M."/>
            <person name="Liu G.H."/>
            <person name="Yang H.J."/>
            <person name="Xiao X.J."/>
            <person name="Hsiao Y.Y."/>
            <person name="Wu W.L."/>
            <person name="Chen Y.Y."/>
            <person name="Mitsuda N."/>
            <person name="Ohme-Takagi M."/>
            <person name="Luo Y.B."/>
            <person name="Van de Peer Y."/>
            <person name="Liu Z.J."/>
        </authorList>
    </citation>
    <scope>NUCLEOTIDE SEQUENCE [LARGE SCALE GENOMIC DNA]</scope>
    <source>
        <tissue evidence="1">The whole plant</tissue>
    </source>
</reference>
<sequence>MTSNVSHQETELLILSHLKFLISNIKNLVPTLLTSENCAIWRLQLHQHFSANGFGEHLTGCAICPPESGFTEHVRWKLIDQNIVSALLSTISPSILPYVLNLKTAHDIWITLERRLQPINYSRVIQLKNKLHQI</sequence>
<dbReference type="PANTHER" id="PTHR47481:SF31">
    <property type="entry name" value="OS01G0873500 PROTEIN"/>
    <property type="match status" value="1"/>
</dbReference>
<accession>A0A2I0X9V3</accession>
<name>A0A2I0X9V3_9ASPA</name>
<gene>
    <name evidence="1" type="ORF">MA16_Dca021987</name>
</gene>
<evidence type="ECO:0000313" key="2">
    <source>
        <dbReference type="Proteomes" id="UP000233837"/>
    </source>
</evidence>
<dbReference type="PANTHER" id="PTHR47481">
    <property type="match status" value="1"/>
</dbReference>
<dbReference type="EMBL" id="KZ502036">
    <property type="protein sequence ID" value="PKU84685.1"/>
    <property type="molecule type" value="Genomic_DNA"/>
</dbReference>
<keyword evidence="2" id="KW-1185">Reference proteome</keyword>
<protein>
    <recommendedName>
        <fullName evidence="3">Retrovirus-related Pol polyprotein from transposon TNT 1-94</fullName>
    </recommendedName>
</protein>